<dbReference type="EMBL" id="JBJHZX010000028">
    <property type="protein sequence ID" value="MFL0197308.1"/>
    <property type="molecule type" value="Genomic_DNA"/>
</dbReference>
<reference evidence="2 3" key="1">
    <citation type="submission" date="2024-11" db="EMBL/GenBank/DDBJ databases">
        <authorList>
            <person name="Heng Y.C."/>
            <person name="Lim A.C.H."/>
            <person name="Lee J.K.Y."/>
            <person name="Kittelmann S."/>
        </authorList>
    </citation>
    <scope>NUCLEOTIDE SEQUENCE [LARGE SCALE GENOMIC DNA]</scope>
    <source>
        <strain evidence="2 3">WILCCON 0269</strain>
    </source>
</reference>
<dbReference type="RefSeq" id="WP_406793411.1">
    <property type="nucleotide sequence ID" value="NZ_JBJHZX010000028.1"/>
</dbReference>
<comment type="caution">
    <text evidence="2">The sequence shown here is derived from an EMBL/GenBank/DDBJ whole genome shotgun (WGS) entry which is preliminary data.</text>
</comment>
<feature type="coiled-coil region" evidence="1">
    <location>
        <begin position="4"/>
        <end position="50"/>
    </location>
</feature>
<keyword evidence="1" id="KW-0175">Coiled coil</keyword>
<evidence type="ECO:0000256" key="1">
    <source>
        <dbReference type="SAM" id="Coils"/>
    </source>
</evidence>
<organism evidence="2 3">
    <name type="scientific">Candidatus Clostridium eludens</name>
    <dbReference type="NCBI Taxonomy" id="3381663"/>
    <lineage>
        <taxon>Bacteria</taxon>
        <taxon>Bacillati</taxon>
        <taxon>Bacillota</taxon>
        <taxon>Clostridia</taxon>
        <taxon>Eubacteriales</taxon>
        <taxon>Clostridiaceae</taxon>
        <taxon>Clostridium</taxon>
    </lineage>
</organism>
<accession>A0ABW8SNJ8</accession>
<evidence type="ECO:0000313" key="2">
    <source>
        <dbReference type="EMBL" id="MFL0197308.1"/>
    </source>
</evidence>
<protein>
    <recommendedName>
        <fullName evidence="4">UVR domain-containing protein</fullName>
    </recommendedName>
</protein>
<dbReference type="Proteomes" id="UP001623660">
    <property type="component" value="Unassembled WGS sequence"/>
</dbReference>
<evidence type="ECO:0008006" key="4">
    <source>
        <dbReference type="Google" id="ProtNLM"/>
    </source>
</evidence>
<name>A0ABW8SNJ8_9CLOT</name>
<sequence>MIMTEFYRQKIGQIDNEIREAENTRDFKRLAKLHAKRLELQGRIKEIEGDQYA</sequence>
<evidence type="ECO:0000313" key="3">
    <source>
        <dbReference type="Proteomes" id="UP001623660"/>
    </source>
</evidence>
<proteinExistence type="predicted"/>
<gene>
    <name evidence="2" type="ORF">ACJDU8_17335</name>
</gene>
<keyword evidence="3" id="KW-1185">Reference proteome</keyword>